<gene>
    <name evidence="2" type="ORF">B1s21122_02860</name>
</gene>
<dbReference type="RefSeq" id="WP_095681239.1">
    <property type="nucleotide sequence ID" value="NZ_CP016768.2"/>
</dbReference>
<feature type="transmembrane region" description="Helical" evidence="1">
    <location>
        <begin position="51"/>
        <end position="70"/>
    </location>
</feature>
<keyword evidence="1" id="KW-0812">Transmembrane</keyword>
<evidence type="ECO:0000313" key="3">
    <source>
        <dbReference type="Proteomes" id="UP000217153"/>
    </source>
</evidence>
<name>A0A249JZG4_9ACTN</name>
<keyword evidence="3" id="KW-1185">Reference proteome</keyword>
<accession>A0A249JZG4</accession>
<keyword evidence="1" id="KW-0472">Membrane</keyword>
<proteinExistence type="predicted"/>
<sequence length="71" mass="8472">MRSGFMFFWAILVSAYMIISYRNKVRADKNLTKVNWETYKLKLSMSWWTGFLWASVIFTIYYLIISAGLTK</sequence>
<evidence type="ECO:0000313" key="2">
    <source>
        <dbReference type="EMBL" id="ASY09938.1"/>
    </source>
</evidence>
<dbReference type="AlphaFoldDB" id="A0A249JZG4"/>
<protein>
    <submittedName>
        <fullName evidence="2">Uncharacterized protein</fullName>
    </submittedName>
</protein>
<keyword evidence="1" id="KW-1133">Transmembrane helix</keyword>
<dbReference type="EMBL" id="CP016768">
    <property type="protein sequence ID" value="ASY09938.1"/>
    <property type="molecule type" value="Genomic_DNA"/>
</dbReference>
<evidence type="ECO:0000256" key="1">
    <source>
        <dbReference type="SAM" id="Phobius"/>
    </source>
</evidence>
<dbReference type="KEGG" id="abam:B1s21122_02860"/>
<dbReference type="OrthoDB" id="9847268at2"/>
<organism evidence="2 3">
    <name type="scientific">Candidatus Nanopelagicus limnae</name>
    <dbReference type="NCBI Taxonomy" id="1884634"/>
    <lineage>
        <taxon>Bacteria</taxon>
        <taxon>Bacillati</taxon>
        <taxon>Actinomycetota</taxon>
        <taxon>Actinomycetes</taxon>
        <taxon>Candidatus Nanopelagicales</taxon>
        <taxon>Candidatus Nanopelagicaceae</taxon>
        <taxon>Candidatus Nanopelagicus</taxon>
    </lineage>
</organism>
<dbReference type="Proteomes" id="UP000217153">
    <property type="component" value="Chromosome"/>
</dbReference>
<reference evidence="3" key="1">
    <citation type="submission" date="2016-10" db="EMBL/GenBank/DDBJ databases">
        <title>High microdiversification within the ubiquitous acI lineage of Actinobacteria.</title>
        <authorList>
            <person name="Neuenschwander S.M."/>
            <person name="Salcher M."/>
            <person name="Ghai R."/>
            <person name="Pernthaler J."/>
        </authorList>
    </citation>
    <scope>NUCLEOTIDE SEQUENCE [LARGE SCALE GENOMIC DNA]</scope>
</reference>